<feature type="compositionally biased region" description="Polar residues" evidence="1">
    <location>
        <begin position="93"/>
        <end position="102"/>
    </location>
</feature>
<proteinExistence type="predicted"/>
<comment type="caution">
    <text evidence="2">The sequence shown here is derived from an EMBL/GenBank/DDBJ whole genome shotgun (WGS) entry which is preliminary data.</text>
</comment>
<accession>A0A8X6PWA3</accession>
<protein>
    <submittedName>
        <fullName evidence="2">Uncharacterized protein</fullName>
    </submittedName>
</protein>
<name>A0A8X6PWA3_NEPPI</name>
<feature type="region of interest" description="Disordered" evidence="1">
    <location>
        <begin position="87"/>
        <end position="109"/>
    </location>
</feature>
<dbReference type="EMBL" id="BMAW01073682">
    <property type="protein sequence ID" value="GFT88809.1"/>
    <property type="molecule type" value="Genomic_DNA"/>
</dbReference>
<evidence type="ECO:0000256" key="1">
    <source>
        <dbReference type="SAM" id="MobiDB-lite"/>
    </source>
</evidence>
<organism evidence="2 3">
    <name type="scientific">Nephila pilipes</name>
    <name type="common">Giant wood spider</name>
    <name type="synonym">Nephila maculata</name>
    <dbReference type="NCBI Taxonomy" id="299642"/>
    <lineage>
        <taxon>Eukaryota</taxon>
        <taxon>Metazoa</taxon>
        <taxon>Ecdysozoa</taxon>
        <taxon>Arthropoda</taxon>
        <taxon>Chelicerata</taxon>
        <taxon>Arachnida</taxon>
        <taxon>Araneae</taxon>
        <taxon>Araneomorphae</taxon>
        <taxon>Entelegynae</taxon>
        <taxon>Araneoidea</taxon>
        <taxon>Nephilidae</taxon>
        <taxon>Nephila</taxon>
    </lineage>
</organism>
<dbReference type="AlphaFoldDB" id="A0A8X6PWA3"/>
<gene>
    <name evidence="2" type="ORF">NPIL_150251</name>
</gene>
<sequence>MNVNRVRRRAKWAVAIFEHHHLEQGEVLQPKVTKDVDQNGRPVSVEIIFIAIVNSADMEWCWVCSYFSVQAISFFFSLVRYRRQDPGEHQEATFASSNSSSRHIYGRHR</sequence>
<keyword evidence="3" id="KW-1185">Reference proteome</keyword>
<reference evidence="2" key="1">
    <citation type="submission" date="2020-08" db="EMBL/GenBank/DDBJ databases">
        <title>Multicomponent nature underlies the extraordinary mechanical properties of spider dragline silk.</title>
        <authorList>
            <person name="Kono N."/>
            <person name="Nakamura H."/>
            <person name="Mori M."/>
            <person name="Yoshida Y."/>
            <person name="Ohtoshi R."/>
            <person name="Malay A.D."/>
            <person name="Moran D.A.P."/>
            <person name="Tomita M."/>
            <person name="Numata K."/>
            <person name="Arakawa K."/>
        </authorList>
    </citation>
    <scope>NUCLEOTIDE SEQUENCE</scope>
</reference>
<dbReference type="Proteomes" id="UP000887013">
    <property type="component" value="Unassembled WGS sequence"/>
</dbReference>
<evidence type="ECO:0000313" key="2">
    <source>
        <dbReference type="EMBL" id="GFT88809.1"/>
    </source>
</evidence>
<evidence type="ECO:0000313" key="3">
    <source>
        <dbReference type="Proteomes" id="UP000887013"/>
    </source>
</evidence>